<dbReference type="RefSeq" id="WP_074731140.1">
    <property type="nucleotide sequence ID" value="NZ_CACZLD010000052.1"/>
</dbReference>
<dbReference type="STRING" id="322505.SAMN04487836_11025"/>
<dbReference type="AlphaFoldDB" id="A0A1H6QL75"/>
<evidence type="ECO:0000313" key="2">
    <source>
        <dbReference type="Proteomes" id="UP000183028"/>
    </source>
</evidence>
<gene>
    <name evidence="1" type="ORF">SAMN04487834_100284</name>
</gene>
<accession>A0A1H6QL75</accession>
<name>A0A1H6QL75_9FIRM</name>
<dbReference type="Proteomes" id="UP000183028">
    <property type="component" value="Unassembled WGS sequence"/>
</dbReference>
<dbReference type="eggNOG" id="ENOG50342Z8">
    <property type="taxonomic scope" value="Bacteria"/>
</dbReference>
<evidence type="ECO:0000313" key="1">
    <source>
        <dbReference type="EMBL" id="SEI40055.1"/>
    </source>
</evidence>
<reference evidence="2" key="1">
    <citation type="submission" date="2016-10" db="EMBL/GenBank/DDBJ databases">
        <authorList>
            <person name="Varghese N."/>
        </authorList>
    </citation>
    <scope>NUCLEOTIDE SEQUENCE [LARGE SCALE GENOMIC DNA]</scope>
    <source>
        <strain evidence="2">DSM 20406</strain>
    </source>
</reference>
<dbReference type="EMBL" id="FNYK01000002">
    <property type="protein sequence ID" value="SEI40055.1"/>
    <property type="molecule type" value="Genomic_DNA"/>
</dbReference>
<sequence>MDYLDEAILVKDEFVRLLESAELRQTLSQKDLERLYVLTGKISYLYGHAYLDQYNESKLALISTINEWISSLTYSSFNLFDDKMRLGKETMQQMKEIKNALKDISTSSTLDDEDDVTIEEIREQCITYLQQDKISQYNKTLYGLILYGQKRSAEISAAYHDDDSEGEKDSYSIYEGEKQASEVLEHYTTLYDDLYIHDQHYHKEAILNLLENMQ</sequence>
<organism evidence="1 2">
    <name type="scientific">Sharpea azabuensis</name>
    <dbReference type="NCBI Taxonomy" id="322505"/>
    <lineage>
        <taxon>Bacteria</taxon>
        <taxon>Bacillati</taxon>
        <taxon>Bacillota</taxon>
        <taxon>Erysipelotrichia</taxon>
        <taxon>Erysipelotrichales</taxon>
        <taxon>Coprobacillaceae</taxon>
        <taxon>Sharpea</taxon>
    </lineage>
</organism>
<keyword evidence="2" id="KW-1185">Reference proteome</keyword>
<proteinExistence type="predicted"/>
<dbReference type="OrthoDB" id="3035498at2"/>
<protein>
    <submittedName>
        <fullName evidence="1">Uncharacterized protein</fullName>
    </submittedName>
</protein>